<sequence>MKKVLFLLLPLFLILNVGCSSDDSKELESSNYPVCKNDTVWFTVTDRPGEVVFNTEYHVYCIVCKFPYGIVNIYPQHNSLPLSFRKTGKKVIFSGDIFVDEPFRTCGSVPDDYVEPTLHFVKLSNIREK</sequence>
<accession>A0A2N6QMT6</accession>
<dbReference type="AlphaFoldDB" id="A0A2N6QMT6"/>
<evidence type="ECO:0008006" key="4">
    <source>
        <dbReference type="Google" id="ProtNLM"/>
    </source>
</evidence>
<name>A0A2N6QMT6_9BACT</name>
<organism evidence="2 3">
    <name type="scientific">Hoylesella buccalis</name>
    <dbReference type="NCBI Taxonomy" id="28127"/>
    <lineage>
        <taxon>Bacteria</taxon>
        <taxon>Pseudomonadati</taxon>
        <taxon>Bacteroidota</taxon>
        <taxon>Bacteroidia</taxon>
        <taxon>Bacteroidales</taxon>
        <taxon>Prevotellaceae</taxon>
        <taxon>Hoylesella</taxon>
    </lineage>
</organism>
<feature type="chain" id="PRO_5014679055" description="Lipoprotein" evidence="1">
    <location>
        <begin position="23"/>
        <end position="129"/>
    </location>
</feature>
<gene>
    <name evidence="2" type="ORF">CJ231_12505</name>
</gene>
<keyword evidence="1" id="KW-0732">Signal</keyword>
<proteinExistence type="predicted"/>
<dbReference type="RefSeq" id="WP_102698234.1">
    <property type="nucleotide sequence ID" value="NZ_PNGJ01000015.1"/>
</dbReference>
<feature type="signal peptide" evidence="1">
    <location>
        <begin position="1"/>
        <end position="22"/>
    </location>
</feature>
<dbReference type="Proteomes" id="UP000235564">
    <property type="component" value="Unassembled WGS sequence"/>
</dbReference>
<evidence type="ECO:0000313" key="2">
    <source>
        <dbReference type="EMBL" id="PMC22755.1"/>
    </source>
</evidence>
<comment type="caution">
    <text evidence="2">The sequence shown here is derived from an EMBL/GenBank/DDBJ whole genome shotgun (WGS) entry which is preliminary data.</text>
</comment>
<evidence type="ECO:0000313" key="3">
    <source>
        <dbReference type="Proteomes" id="UP000235564"/>
    </source>
</evidence>
<dbReference type="EMBL" id="PNGJ01000015">
    <property type="protein sequence ID" value="PMC22755.1"/>
    <property type="molecule type" value="Genomic_DNA"/>
</dbReference>
<protein>
    <recommendedName>
        <fullName evidence="4">Lipoprotein</fullName>
    </recommendedName>
</protein>
<reference evidence="2 3" key="1">
    <citation type="submission" date="2017-09" db="EMBL/GenBank/DDBJ databases">
        <title>Bacterial strain isolated from the female urinary microbiota.</title>
        <authorList>
            <person name="Thomas-White K."/>
            <person name="Kumar N."/>
            <person name="Forster S."/>
            <person name="Putonti C."/>
            <person name="Lawley T."/>
            <person name="Wolfe A.J."/>
        </authorList>
    </citation>
    <scope>NUCLEOTIDE SEQUENCE [LARGE SCALE GENOMIC DNA]</scope>
    <source>
        <strain evidence="2 3">UMB0536</strain>
    </source>
</reference>
<evidence type="ECO:0000256" key="1">
    <source>
        <dbReference type="SAM" id="SignalP"/>
    </source>
</evidence>